<dbReference type="Pfam" id="PF02687">
    <property type="entry name" value="FtsX"/>
    <property type="match status" value="1"/>
</dbReference>
<comment type="similarity">
    <text evidence="6">Belongs to the ABC-4 integral membrane protein family.</text>
</comment>
<feature type="transmembrane region" description="Helical" evidence="7">
    <location>
        <begin position="306"/>
        <end position="331"/>
    </location>
</feature>
<dbReference type="PANTHER" id="PTHR30572">
    <property type="entry name" value="MEMBRANE COMPONENT OF TRANSPORTER-RELATED"/>
    <property type="match status" value="1"/>
</dbReference>
<keyword evidence="11" id="KW-1185">Reference proteome</keyword>
<gene>
    <name evidence="10" type="primary">macB_5</name>
    <name evidence="10" type="ORF">Pan14r_33270</name>
</gene>
<name>A0A5C5Y5Q3_9PLAN</name>
<evidence type="ECO:0000256" key="7">
    <source>
        <dbReference type="SAM" id="Phobius"/>
    </source>
</evidence>
<feature type="domain" description="ABC3 transporter permease C-terminal" evidence="8">
    <location>
        <begin position="313"/>
        <end position="426"/>
    </location>
</feature>
<keyword evidence="4 7" id="KW-1133">Transmembrane helix</keyword>
<evidence type="ECO:0000256" key="1">
    <source>
        <dbReference type="ARBA" id="ARBA00004651"/>
    </source>
</evidence>
<keyword evidence="10" id="KW-0067">ATP-binding</keyword>
<dbReference type="EC" id="3.6.3.-" evidence="10"/>
<feature type="transmembrane region" description="Helical" evidence="7">
    <location>
        <begin position="358"/>
        <end position="384"/>
    </location>
</feature>
<keyword evidence="3 7" id="KW-0812">Transmembrane</keyword>
<keyword evidence="10" id="KW-0378">Hydrolase</keyword>
<evidence type="ECO:0000259" key="8">
    <source>
        <dbReference type="Pfam" id="PF02687"/>
    </source>
</evidence>
<feature type="transmembrane region" description="Helical" evidence="7">
    <location>
        <begin position="396"/>
        <end position="416"/>
    </location>
</feature>
<dbReference type="EMBL" id="SJPL01000001">
    <property type="protein sequence ID" value="TWT71017.1"/>
    <property type="molecule type" value="Genomic_DNA"/>
</dbReference>
<dbReference type="GO" id="GO:0022857">
    <property type="term" value="F:transmembrane transporter activity"/>
    <property type="evidence" value="ECO:0007669"/>
    <property type="project" value="TreeGrafter"/>
</dbReference>
<dbReference type="GO" id="GO:0016787">
    <property type="term" value="F:hydrolase activity"/>
    <property type="evidence" value="ECO:0007669"/>
    <property type="project" value="UniProtKB-KW"/>
</dbReference>
<feature type="domain" description="MacB-like periplasmic core" evidence="9">
    <location>
        <begin position="20"/>
        <end position="275"/>
    </location>
</feature>
<dbReference type="OrthoDB" id="9770099at2"/>
<dbReference type="InterPro" id="IPR025857">
    <property type="entry name" value="MacB_PCD"/>
</dbReference>
<keyword evidence="5 7" id="KW-0472">Membrane</keyword>
<evidence type="ECO:0000256" key="4">
    <source>
        <dbReference type="ARBA" id="ARBA00022989"/>
    </source>
</evidence>
<feature type="transmembrane region" description="Helical" evidence="7">
    <location>
        <begin position="21"/>
        <end position="41"/>
    </location>
</feature>
<evidence type="ECO:0000256" key="5">
    <source>
        <dbReference type="ARBA" id="ARBA00023136"/>
    </source>
</evidence>
<protein>
    <submittedName>
        <fullName evidence="10">Macrolide export ATP-binding/permease protein MacB</fullName>
        <ecNumber evidence="10">3.6.3.-</ecNumber>
    </submittedName>
</protein>
<keyword evidence="2" id="KW-1003">Cell membrane</keyword>
<evidence type="ECO:0000313" key="11">
    <source>
        <dbReference type="Proteomes" id="UP000317238"/>
    </source>
</evidence>
<accession>A0A5C5Y5Q3</accession>
<dbReference type="InterPro" id="IPR050250">
    <property type="entry name" value="Macrolide_Exporter_MacB"/>
</dbReference>
<dbReference type="Pfam" id="PF12704">
    <property type="entry name" value="MacB_PCD"/>
    <property type="match status" value="1"/>
</dbReference>
<dbReference type="PANTHER" id="PTHR30572:SF4">
    <property type="entry name" value="ABC TRANSPORTER PERMEASE YTRF"/>
    <property type="match status" value="1"/>
</dbReference>
<reference evidence="10 11" key="1">
    <citation type="submission" date="2019-02" db="EMBL/GenBank/DDBJ databases">
        <title>Deep-cultivation of Planctomycetes and their phenomic and genomic characterization uncovers novel biology.</title>
        <authorList>
            <person name="Wiegand S."/>
            <person name="Jogler M."/>
            <person name="Boedeker C."/>
            <person name="Pinto D."/>
            <person name="Vollmers J."/>
            <person name="Rivas-Marin E."/>
            <person name="Kohn T."/>
            <person name="Peeters S.H."/>
            <person name="Heuer A."/>
            <person name="Rast P."/>
            <person name="Oberbeckmann S."/>
            <person name="Bunk B."/>
            <person name="Jeske O."/>
            <person name="Meyerdierks A."/>
            <person name="Storesund J.E."/>
            <person name="Kallscheuer N."/>
            <person name="Luecker S."/>
            <person name="Lage O.M."/>
            <person name="Pohl T."/>
            <person name="Merkel B.J."/>
            <person name="Hornburger P."/>
            <person name="Mueller R.-W."/>
            <person name="Bruemmer F."/>
            <person name="Labrenz M."/>
            <person name="Spormann A.M."/>
            <person name="Op Den Camp H."/>
            <person name="Overmann J."/>
            <person name="Amann R."/>
            <person name="Jetten M.S.M."/>
            <person name="Mascher T."/>
            <person name="Medema M.H."/>
            <person name="Devos D.P."/>
            <person name="Kaster A.-K."/>
            <person name="Ovreas L."/>
            <person name="Rohde M."/>
            <person name="Galperin M.Y."/>
            <person name="Jogler C."/>
        </authorList>
    </citation>
    <scope>NUCLEOTIDE SEQUENCE [LARGE SCALE GENOMIC DNA]</scope>
    <source>
        <strain evidence="10 11">Pan14r</strain>
    </source>
</reference>
<dbReference type="Proteomes" id="UP000317238">
    <property type="component" value="Unassembled WGS sequence"/>
</dbReference>
<evidence type="ECO:0000256" key="2">
    <source>
        <dbReference type="ARBA" id="ARBA00022475"/>
    </source>
</evidence>
<dbReference type="GO" id="GO:0005524">
    <property type="term" value="F:ATP binding"/>
    <property type="evidence" value="ECO:0007669"/>
    <property type="project" value="UniProtKB-KW"/>
</dbReference>
<proteinExistence type="inferred from homology"/>
<dbReference type="InterPro" id="IPR003838">
    <property type="entry name" value="ABC3_permease_C"/>
</dbReference>
<comment type="caution">
    <text evidence="10">The sequence shown here is derived from an EMBL/GenBank/DDBJ whole genome shotgun (WGS) entry which is preliminary data.</text>
</comment>
<sequence length="433" mass="46707">MWWSTFRLSVRNLLLHKMRSTLTLLGTILGVASVIAMLSIGEGSKQEALERIRSLGANNVIIRTLSPGEAEDGGDNNNSSTSAVTSRSLYQVNAFGLTYEDLRVLEDLPTKRSVVPVMMQRRDVSQGGNRLGEARVVATTPELSAVRNIQVQRGRFLQRRDRESMANVAVLTQGAATELFGYNDPLDQPILVGGTAFRVVGVLSARDSGIARAGESGGDDANRDIFVPLETGRARFGFLTREAASSREFDRVELSEITIAVADGDQVAPTATMVRDLLEKRHTDTTDYQVLVPLELMAQAEHEKRIWNLVLGAIAGISLLVGGIGIMNIMLATVTERTREIGIRRAIGAKRRDIIRQFLVETTVLSATGGLLGIFLGISIPMVVTAVAGMQTVTSAASIALAFGISVAIGIIFGVYPAYKAAAMNPIEALRQQ</sequence>
<dbReference type="AlphaFoldDB" id="A0A5C5Y5Q3"/>
<dbReference type="RefSeq" id="WP_145303132.1">
    <property type="nucleotide sequence ID" value="NZ_CP036319.1"/>
</dbReference>
<organism evidence="10 11">
    <name type="scientific">Crateriforma conspicua</name>
    <dbReference type="NCBI Taxonomy" id="2527996"/>
    <lineage>
        <taxon>Bacteria</taxon>
        <taxon>Pseudomonadati</taxon>
        <taxon>Planctomycetota</taxon>
        <taxon>Planctomycetia</taxon>
        <taxon>Planctomycetales</taxon>
        <taxon>Planctomycetaceae</taxon>
        <taxon>Crateriforma</taxon>
    </lineage>
</organism>
<dbReference type="GO" id="GO:0005886">
    <property type="term" value="C:plasma membrane"/>
    <property type="evidence" value="ECO:0007669"/>
    <property type="project" value="UniProtKB-SubCell"/>
</dbReference>
<evidence type="ECO:0000256" key="3">
    <source>
        <dbReference type="ARBA" id="ARBA00022692"/>
    </source>
</evidence>
<evidence type="ECO:0000256" key="6">
    <source>
        <dbReference type="ARBA" id="ARBA00038076"/>
    </source>
</evidence>
<evidence type="ECO:0000313" key="10">
    <source>
        <dbReference type="EMBL" id="TWT71017.1"/>
    </source>
</evidence>
<comment type="subcellular location">
    <subcellularLocation>
        <location evidence="1">Cell membrane</location>
        <topology evidence="1">Multi-pass membrane protein</topology>
    </subcellularLocation>
</comment>
<evidence type="ECO:0000259" key="9">
    <source>
        <dbReference type="Pfam" id="PF12704"/>
    </source>
</evidence>
<keyword evidence="10" id="KW-0547">Nucleotide-binding</keyword>